<reference evidence="1" key="1">
    <citation type="submission" date="2023-07" db="EMBL/GenBank/DDBJ databases">
        <title>Genomic Encyclopedia of Type Strains, Phase IV (KMG-IV): sequencing the most valuable type-strain genomes for metagenomic binning, comparative biology and taxonomic classification.</title>
        <authorList>
            <person name="Goeker M."/>
        </authorList>
    </citation>
    <scope>NUCLEOTIDE SEQUENCE</scope>
    <source>
        <strain evidence="1">DSM 19569</strain>
    </source>
</reference>
<dbReference type="EMBL" id="JAUSWL010000024">
    <property type="protein sequence ID" value="MDQ0547334.1"/>
    <property type="molecule type" value="Genomic_DNA"/>
</dbReference>
<comment type="caution">
    <text evidence="1">The sequence shown here is derived from an EMBL/GenBank/DDBJ whole genome shotgun (WGS) entry which is preliminary data.</text>
</comment>
<evidence type="ECO:0000313" key="1">
    <source>
        <dbReference type="EMBL" id="MDQ0547334.1"/>
    </source>
</evidence>
<dbReference type="RefSeq" id="WP_139239556.1">
    <property type="nucleotide sequence ID" value="NZ_JAJALK010000026.1"/>
</dbReference>
<gene>
    <name evidence="1" type="ORF">QO001_006293</name>
</gene>
<sequence length="172" mass="19090">MADFGAMFDKAKAAAETTIQGYRDADERSQEAQSKAFSETMKPLNNVVRPIIEQAKQDLAPRNVNVDVDHDEFYNTLNGKRIPALHFQLSHNGIKSRIYIFEIANKLFSCSADDGSKKPAGQRAGVFATDRGNVTTSLVEDAISRAITDITQAMERQEFQKLHPSVTPRSTT</sequence>
<accession>A0AAJ1WY71</accession>
<protein>
    <submittedName>
        <fullName evidence="1">Uncharacterized protein</fullName>
    </submittedName>
</protein>
<name>A0AAJ1WY71_9HYPH</name>
<dbReference type="AlphaFoldDB" id="A0AAJ1WY71"/>
<evidence type="ECO:0000313" key="2">
    <source>
        <dbReference type="Proteomes" id="UP001223420"/>
    </source>
</evidence>
<dbReference type="Proteomes" id="UP001223420">
    <property type="component" value="Unassembled WGS sequence"/>
</dbReference>
<organism evidence="1 2">
    <name type="scientific">Methylobacterium brachiatum</name>
    <dbReference type="NCBI Taxonomy" id="269660"/>
    <lineage>
        <taxon>Bacteria</taxon>
        <taxon>Pseudomonadati</taxon>
        <taxon>Pseudomonadota</taxon>
        <taxon>Alphaproteobacteria</taxon>
        <taxon>Hyphomicrobiales</taxon>
        <taxon>Methylobacteriaceae</taxon>
        <taxon>Methylobacterium</taxon>
    </lineage>
</organism>
<proteinExistence type="predicted"/>